<dbReference type="GO" id="GO:0016887">
    <property type="term" value="F:ATP hydrolysis activity"/>
    <property type="evidence" value="ECO:0007669"/>
    <property type="project" value="InterPro"/>
</dbReference>
<dbReference type="InterPro" id="IPR041569">
    <property type="entry name" value="AAA_lid_3"/>
</dbReference>
<dbReference type="Pfam" id="PF00004">
    <property type="entry name" value="AAA"/>
    <property type="match status" value="1"/>
</dbReference>
<gene>
    <name evidence="6" type="ORF">L195_g006247</name>
</gene>
<dbReference type="GO" id="GO:0042254">
    <property type="term" value="P:ribosome biogenesis"/>
    <property type="evidence" value="ECO:0007669"/>
    <property type="project" value="TreeGrafter"/>
</dbReference>
<evidence type="ECO:0000259" key="5">
    <source>
        <dbReference type="Pfam" id="PF17862"/>
    </source>
</evidence>
<dbReference type="InterPro" id="IPR003959">
    <property type="entry name" value="ATPase_AAA_core"/>
</dbReference>
<reference evidence="6 7" key="2">
    <citation type="journal article" date="2017" name="Front. Plant Sci.">
        <title>Gene Classification and Mining of Molecular Markers Useful in Red Clover (Trifolium pratense) Breeding.</title>
        <authorList>
            <person name="Istvanek J."/>
            <person name="Dluhosova J."/>
            <person name="Dluhos P."/>
            <person name="Patkova L."/>
            <person name="Nedelnik J."/>
            <person name="Repkova J."/>
        </authorList>
    </citation>
    <scope>NUCLEOTIDE SEQUENCE [LARGE SCALE GENOMIC DNA]</scope>
    <source>
        <strain evidence="7">cv. Tatra</strain>
        <tissue evidence="6">Young leaves</tissue>
    </source>
</reference>
<comment type="similarity">
    <text evidence="3">Belongs to the AAA ATPase family.</text>
</comment>
<evidence type="ECO:0000256" key="3">
    <source>
        <dbReference type="RuleBase" id="RU003651"/>
    </source>
</evidence>
<dbReference type="GO" id="GO:0005524">
    <property type="term" value="F:ATP binding"/>
    <property type="evidence" value="ECO:0007669"/>
    <property type="project" value="UniProtKB-KW"/>
</dbReference>
<organism evidence="6 7">
    <name type="scientific">Trifolium pratense</name>
    <name type="common">Red clover</name>
    <dbReference type="NCBI Taxonomy" id="57577"/>
    <lineage>
        <taxon>Eukaryota</taxon>
        <taxon>Viridiplantae</taxon>
        <taxon>Streptophyta</taxon>
        <taxon>Embryophyta</taxon>
        <taxon>Tracheophyta</taxon>
        <taxon>Spermatophyta</taxon>
        <taxon>Magnoliopsida</taxon>
        <taxon>eudicotyledons</taxon>
        <taxon>Gunneridae</taxon>
        <taxon>Pentapetalae</taxon>
        <taxon>rosids</taxon>
        <taxon>fabids</taxon>
        <taxon>Fabales</taxon>
        <taxon>Fabaceae</taxon>
        <taxon>Papilionoideae</taxon>
        <taxon>50 kb inversion clade</taxon>
        <taxon>NPAAA clade</taxon>
        <taxon>Hologalegina</taxon>
        <taxon>IRL clade</taxon>
        <taxon>Trifolieae</taxon>
        <taxon>Trifolium</taxon>
    </lineage>
</organism>
<evidence type="ECO:0000313" key="7">
    <source>
        <dbReference type="Proteomes" id="UP000236291"/>
    </source>
</evidence>
<dbReference type="GO" id="GO:0051301">
    <property type="term" value="P:cell division"/>
    <property type="evidence" value="ECO:0007669"/>
    <property type="project" value="UniProtKB-KW"/>
</dbReference>
<name>A0A2K3P331_TRIPR</name>
<comment type="caution">
    <text evidence="6">The sequence shown here is derived from an EMBL/GenBank/DDBJ whole genome shotgun (WGS) entry which is preliminary data.</text>
</comment>
<dbReference type="InterPro" id="IPR003960">
    <property type="entry name" value="ATPase_AAA_CS"/>
</dbReference>
<dbReference type="InterPro" id="IPR050168">
    <property type="entry name" value="AAA_ATPase_domain"/>
</dbReference>
<dbReference type="GO" id="GO:0005634">
    <property type="term" value="C:nucleus"/>
    <property type="evidence" value="ECO:0007669"/>
    <property type="project" value="TreeGrafter"/>
</dbReference>
<keyword evidence="1 3" id="KW-0547">Nucleotide-binding</keyword>
<dbReference type="PROSITE" id="PS00674">
    <property type="entry name" value="AAA"/>
    <property type="match status" value="1"/>
</dbReference>
<evidence type="ECO:0000313" key="6">
    <source>
        <dbReference type="EMBL" id="PNY09691.1"/>
    </source>
</evidence>
<sequence>MAETNAVRWKKPSLPQQINRFAREGFSPKYNVKWEDVGALDHVREEFDQHIIKRIKDPDVYEGPELLNKDAGEIESGVRKLFDCARSCAPCIFFDEVDALTDHGDESVRKQLQNELDGAEQRRGVFVIAGTNRPEVIDSALLRPGRFGNHIYIPVPSPDGGASILKALAMHKEALARRMENRARFKLMPINASVNLSSIARSKACTNFSGADLAALMDKAILAALEEKLATTAEKSGTLTIEAMHFKVALSKVFPFVSKKKILKILKA</sequence>
<dbReference type="GO" id="GO:0003723">
    <property type="term" value="F:RNA binding"/>
    <property type="evidence" value="ECO:0007669"/>
    <property type="project" value="TreeGrafter"/>
</dbReference>
<feature type="domain" description="AAA ATPase AAA+ lid" evidence="5">
    <location>
        <begin position="193"/>
        <end position="231"/>
    </location>
</feature>
<dbReference type="GO" id="GO:1990275">
    <property type="term" value="F:preribosome binding"/>
    <property type="evidence" value="ECO:0007669"/>
    <property type="project" value="TreeGrafter"/>
</dbReference>
<reference evidence="6 7" key="1">
    <citation type="journal article" date="2014" name="Am. J. Bot.">
        <title>Genome assembly and annotation for red clover (Trifolium pratense; Fabaceae).</title>
        <authorList>
            <person name="Istvanek J."/>
            <person name="Jaros M."/>
            <person name="Krenek A."/>
            <person name="Repkova J."/>
        </authorList>
    </citation>
    <scope>NUCLEOTIDE SEQUENCE [LARGE SCALE GENOMIC DNA]</scope>
    <source>
        <strain evidence="7">cv. Tatra</strain>
        <tissue evidence="6">Young leaves</tissue>
    </source>
</reference>
<dbReference type="InterPro" id="IPR027417">
    <property type="entry name" value="P-loop_NTPase"/>
</dbReference>
<feature type="domain" description="ATPase AAA-type core" evidence="4">
    <location>
        <begin position="62"/>
        <end position="154"/>
    </location>
</feature>
<dbReference type="PANTHER" id="PTHR23077:SF171">
    <property type="entry name" value="NUCLEAR VALOSIN-CONTAINING PROTEIN-LIKE"/>
    <property type="match status" value="1"/>
</dbReference>
<evidence type="ECO:0000256" key="2">
    <source>
        <dbReference type="ARBA" id="ARBA00022840"/>
    </source>
</evidence>
<dbReference type="PANTHER" id="PTHR23077">
    <property type="entry name" value="AAA-FAMILY ATPASE"/>
    <property type="match status" value="1"/>
</dbReference>
<accession>A0A2K3P331</accession>
<keyword evidence="6" id="KW-0132">Cell division</keyword>
<dbReference type="Pfam" id="PF17862">
    <property type="entry name" value="AAA_lid_3"/>
    <property type="match status" value="1"/>
</dbReference>
<keyword evidence="2 3" id="KW-0067">ATP-binding</keyword>
<protein>
    <submittedName>
        <fullName evidence="6">Cell division control protein 48 c-like</fullName>
    </submittedName>
</protein>
<dbReference type="Proteomes" id="UP000236291">
    <property type="component" value="Unassembled WGS sequence"/>
</dbReference>
<dbReference type="Gene3D" id="1.10.8.60">
    <property type="match status" value="1"/>
</dbReference>
<dbReference type="AlphaFoldDB" id="A0A2K3P331"/>
<dbReference type="ExpressionAtlas" id="A0A2K3P331">
    <property type="expression patterns" value="baseline"/>
</dbReference>
<evidence type="ECO:0000259" key="4">
    <source>
        <dbReference type="Pfam" id="PF00004"/>
    </source>
</evidence>
<keyword evidence="6" id="KW-0131">Cell cycle</keyword>
<dbReference type="STRING" id="57577.A0A2K3P331"/>
<dbReference type="EMBL" id="ASHM01003311">
    <property type="protein sequence ID" value="PNY09691.1"/>
    <property type="molecule type" value="Genomic_DNA"/>
</dbReference>
<dbReference type="Gene3D" id="3.40.50.300">
    <property type="entry name" value="P-loop containing nucleotide triphosphate hydrolases"/>
    <property type="match status" value="1"/>
</dbReference>
<evidence type="ECO:0000256" key="1">
    <source>
        <dbReference type="ARBA" id="ARBA00022741"/>
    </source>
</evidence>
<proteinExistence type="inferred from homology"/>
<dbReference type="SUPFAM" id="SSF52540">
    <property type="entry name" value="P-loop containing nucleoside triphosphate hydrolases"/>
    <property type="match status" value="1"/>
</dbReference>